<dbReference type="InterPro" id="IPR036005">
    <property type="entry name" value="Creatinase/aminopeptidase-like"/>
</dbReference>
<protein>
    <submittedName>
        <fullName evidence="3">Aminopeptidase</fullName>
    </submittedName>
</protein>
<accession>A0ABQ6JGY8</accession>
<dbReference type="InterPro" id="IPR000994">
    <property type="entry name" value="Pept_M24"/>
</dbReference>
<feature type="domain" description="Peptidase M24" evidence="2">
    <location>
        <begin position="179"/>
        <end position="356"/>
    </location>
</feature>
<dbReference type="Proteomes" id="UP001157017">
    <property type="component" value="Unassembled WGS sequence"/>
</dbReference>
<dbReference type="Pfam" id="PF00557">
    <property type="entry name" value="Peptidase_M24"/>
    <property type="match status" value="1"/>
</dbReference>
<dbReference type="EMBL" id="BSUZ01000001">
    <property type="protein sequence ID" value="GMA87007.1"/>
    <property type="molecule type" value="Genomic_DNA"/>
</dbReference>
<dbReference type="PANTHER" id="PTHR46112:SF2">
    <property type="entry name" value="XAA-PRO AMINOPEPTIDASE P-RELATED"/>
    <property type="match status" value="1"/>
</dbReference>
<keyword evidence="3" id="KW-0645">Protease</keyword>
<evidence type="ECO:0000313" key="4">
    <source>
        <dbReference type="Proteomes" id="UP001157017"/>
    </source>
</evidence>
<dbReference type="InterPro" id="IPR050659">
    <property type="entry name" value="Peptidase_M24B"/>
</dbReference>
<dbReference type="Gene3D" id="3.90.230.10">
    <property type="entry name" value="Creatinase/methionine aminopeptidase superfamily"/>
    <property type="match status" value="1"/>
</dbReference>
<dbReference type="InterPro" id="IPR029149">
    <property type="entry name" value="Creatin/AminoP/Spt16_N"/>
</dbReference>
<keyword evidence="3" id="KW-0031">Aminopeptidase</keyword>
<feature type="region of interest" description="Disordered" evidence="1">
    <location>
        <begin position="350"/>
        <end position="450"/>
    </location>
</feature>
<reference evidence="4" key="1">
    <citation type="journal article" date="2019" name="Int. J. Syst. Evol. Microbiol.">
        <title>The Global Catalogue of Microorganisms (GCM) 10K type strain sequencing project: providing services to taxonomists for standard genome sequencing and annotation.</title>
        <authorList>
            <consortium name="The Broad Institute Genomics Platform"/>
            <consortium name="The Broad Institute Genome Sequencing Center for Infectious Disease"/>
            <person name="Wu L."/>
            <person name="Ma J."/>
        </authorList>
    </citation>
    <scope>NUCLEOTIDE SEQUENCE [LARGE SCALE GENOMIC DNA]</scope>
    <source>
        <strain evidence="4">NBRC 108730</strain>
    </source>
</reference>
<sequence length="450" mass="49083">MGVDYEERVDFARLREYRLGRAKDALAASECAAFLLFDFYNIRYTTQTWIGGALGDKMTRYALLTRSGEGSEAPYLWDFGSAVRHHQAYSNWLPDEHCLPGMLGMRGAVAPSAGLMESAVRQIVGMLADAGLTGQPVGVDIVEPAFMLEMQRQGITVVDCQQSMLDARVVKNADEIMLLTQAAAMVDGVYVDIVEKARPGVRENEIVALANKRLYEMGSDQVEAVNAISGERCNPHPHNFTDRIIRPGDQAFFDIIHSFNGYRTCYYRTFAVGSSTPAQRDAYTKAREWMDVAIQAVRPGVGTDEIAALWPKATDFGFADELAAFGLQFGHGLGLGLHERPIISRLNSMREPVEPGRGHGLRAGDLLPRRGRLLGRPHRGGGRGDRGRSAGPHPLPRAGPRRHQPLLRAAEPCRRASTSAPSKPTCSWAASGSPPLRATASTCSTPPPAT</sequence>
<dbReference type="CDD" id="cd01066">
    <property type="entry name" value="APP_MetAP"/>
    <property type="match status" value="1"/>
</dbReference>
<dbReference type="SUPFAM" id="SSF55920">
    <property type="entry name" value="Creatinase/aminopeptidase"/>
    <property type="match status" value="1"/>
</dbReference>
<organism evidence="3 4">
    <name type="scientific">Angustibacter aerolatus</name>
    <dbReference type="NCBI Taxonomy" id="1162965"/>
    <lineage>
        <taxon>Bacteria</taxon>
        <taxon>Bacillati</taxon>
        <taxon>Actinomycetota</taxon>
        <taxon>Actinomycetes</taxon>
        <taxon>Kineosporiales</taxon>
        <taxon>Kineosporiaceae</taxon>
    </lineage>
</organism>
<dbReference type="PANTHER" id="PTHR46112">
    <property type="entry name" value="AMINOPEPTIDASE"/>
    <property type="match status" value="1"/>
</dbReference>
<evidence type="ECO:0000259" key="2">
    <source>
        <dbReference type="Pfam" id="PF00557"/>
    </source>
</evidence>
<gene>
    <name evidence="3" type="ORF">GCM10025868_22570</name>
</gene>
<evidence type="ECO:0000313" key="3">
    <source>
        <dbReference type="EMBL" id="GMA87007.1"/>
    </source>
</evidence>
<proteinExistence type="predicted"/>
<keyword evidence="3" id="KW-0378">Hydrolase</keyword>
<feature type="compositionally biased region" description="Basic residues" evidence="1">
    <location>
        <begin position="369"/>
        <end position="381"/>
    </location>
</feature>
<name>A0ABQ6JGY8_9ACTN</name>
<evidence type="ECO:0000256" key="1">
    <source>
        <dbReference type="SAM" id="MobiDB-lite"/>
    </source>
</evidence>
<feature type="compositionally biased region" description="Polar residues" evidence="1">
    <location>
        <begin position="416"/>
        <end position="430"/>
    </location>
</feature>
<comment type="caution">
    <text evidence="3">The sequence shown here is derived from an EMBL/GenBank/DDBJ whole genome shotgun (WGS) entry which is preliminary data.</text>
</comment>
<dbReference type="GO" id="GO:0004177">
    <property type="term" value="F:aminopeptidase activity"/>
    <property type="evidence" value="ECO:0007669"/>
    <property type="project" value="UniProtKB-KW"/>
</dbReference>
<dbReference type="Gene3D" id="3.40.350.10">
    <property type="entry name" value="Creatinase/prolidase N-terminal domain"/>
    <property type="match status" value="1"/>
</dbReference>
<keyword evidence="4" id="KW-1185">Reference proteome</keyword>